<feature type="transmembrane region" description="Helical" evidence="1">
    <location>
        <begin position="287"/>
        <end position="307"/>
    </location>
</feature>
<gene>
    <name evidence="2" type="ORF">G7Y85_02805</name>
</gene>
<sequence>MHFALLLATLAALLSGPLLYGWAQRRSAVLAFLDGFLFVSIFGLVLIEAVPGTFSAGGRWSALFLVTGLLGPTLLENWLSRARREAHLVALLLAMLGLVVHSLGDGVALSAGGDAHIAIALPLAVALHSVPVGLMVWWLLFPVFGRWPPLLAILAMCAGTIAGFRYGPALGALLGATGWAWFQALVAGTILHVVFGRPHIDPDAHHPSAPRFEGLGNLCALAGLVVLARLDTDALPAAELFSHFTRLAAAVAPWLIAAHVLHGLSAIGKGLPAAWQRGAARSVDASAIWVVLALLLAAFLGAHLGHGFAPLPTPAVPDALHLGALVALVALYAASLLRCGGRAWIARALPHPRHDHEHAH</sequence>
<feature type="transmembrane region" description="Helical" evidence="1">
    <location>
        <begin position="173"/>
        <end position="195"/>
    </location>
</feature>
<feature type="transmembrane region" description="Helical" evidence="1">
    <location>
        <begin position="147"/>
        <end position="166"/>
    </location>
</feature>
<evidence type="ECO:0000256" key="1">
    <source>
        <dbReference type="SAM" id="Phobius"/>
    </source>
</evidence>
<protein>
    <submittedName>
        <fullName evidence="2">Uncharacterized protein</fullName>
    </submittedName>
</protein>
<comment type="caution">
    <text evidence="2">The sequence shown here is derived from an EMBL/GenBank/DDBJ whole genome shotgun (WGS) entry which is preliminary data.</text>
</comment>
<feature type="transmembrane region" description="Helical" evidence="1">
    <location>
        <begin position="62"/>
        <end position="80"/>
    </location>
</feature>
<proteinExistence type="predicted"/>
<feature type="transmembrane region" description="Helical" evidence="1">
    <location>
        <begin position="116"/>
        <end position="141"/>
    </location>
</feature>
<dbReference type="Proteomes" id="UP000472676">
    <property type="component" value="Unassembled WGS sequence"/>
</dbReference>
<name>A0A6M2BMQ5_9GAMM</name>
<keyword evidence="1" id="KW-1133">Transmembrane helix</keyword>
<evidence type="ECO:0000313" key="2">
    <source>
        <dbReference type="EMBL" id="NGY03684.1"/>
    </source>
</evidence>
<keyword evidence="1" id="KW-0812">Transmembrane</keyword>
<keyword evidence="1" id="KW-0472">Membrane</keyword>
<dbReference type="EMBL" id="JAAMOW010000001">
    <property type="protein sequence ID" value="NGY03684.1"/>
    <property type="molecule type" value="Genomic_DNA"/>
</dbReference>
<feature type="transmembrane region" description="Helical" evidence="1">
    <location>
        <begin position="86"/>
        <end position="104"/>
    </location>
</feature>
<organism evidence="2 3">
    <name type="scientific">Solimonas terrae</name>
    <dbReference type="NCBI Taxonomy" id="1396819"/>
    <lineage>
        <taxon>Bacteria</taxon>
        <taxon>Pseudomonadati</taxon>
        <taxon>Pseudomonadota</taxon>
        <taxon>Gammaproteobacteria</taxon>
        <taxon>Nevskiales</taxon>
        <taxon>Nevskiaceae</taxon>
        <taxon>Solimonas</taxon>
    </lineage>
</organism>
<keyword evidence="3" id="KW-1185">Reference proteome</keyword>
<reference evidence="2 3" key="1">
    <citation type="journal article" date="2014" name="Int. J. Syst. Evol. Microbiol.">
        <title>Solimonas terrae sp. nov., isolated from soil.</title>
        <authorList>
            <person name="Kim S.J."/>
            <person name="Moon J.Y."/>
            <person name="Weon H.Y."/>
            <person name="Ahn J.H."/>
            <person name="Chen W.M."/>
            <person name="Kwon S.W."/>
        </authorList>
    </citation>
    <scope>NUCLEOTIDE SEQUENCE [LARGE SCALE GENOMIC DNA]</scope>
    <source>
        <strain evidence="2 3">KIS83-12</strain>
    </source>
</reference>
<feature type="transmembrane region" description="Helical" evidence="1">
    <location>
        <begin position="319"/>
        <end position="337"/>
    </location>
</feature>
<evidence type="ECO:0000313" key="3">
    <source>
        <dbReference type="Proteomes" id="UP000472676"/>
    </source>
</evidence>
<dbReference type="RefSeq" id="WP_166251327.1">
    <property type="nucleotide sequence ID" value="NZ_JAAMOW010000001.1"/>
</dbReference>
<feature type="transmembrane region" description="Helical" evidence="1">
    <location>
        <begin position="31"/>
        <end position="50"/>
    </location>
</feature>
<dbReference type="AlphaFoldDB" id="A0A6M2BMQ5"/>
<accession>A0A6M2BMQ5</accession>